<gene>
    <name evidence="2" type="ORF">PUN28_008901</name>
</gene>
<reference evidence="2 3" key="1">
    <citation type="submission" date="2023-03" db="EMBL/GenBank/DDBJ databases">
        <title>High recombination rates correlate with genetic variation in Cardiocondyla obscurior ants.</title>
        <authorList>
            <person name="Errbii M."/>
        </authorList>
    </citation>
    <scope>NUCLEOTIDE SEQUENCE [LARGE SCALE GENOMIC DNA]</scope>
    <source>
        <strain evidence="2">Alpha-2009</strain>
        <tissue evidence="2">Whole body</tissue>
    </source>
</reference>
<dbReference type="EMBL" id="JADYXP020000008">
    <property type="protein sequence ID" value="KAL0117824.1"/>
    <property type="molecule type" value="Genomic_DNA"/>
</dbReference>
<feature type="region of interest" description="Disordered" evidence="1">
    <location>
        <begin position="1"/>
        <end position="64"/>
    </location>
</feature>
<evidence type="ECO:0000256" key="1">
    <source>
        <dbReference type="SAM" id="MobiDB-lite"/>
    </source>
</evidence>
<dbReference type="AlphaFoldDB" id="A0AAW2FSV6"/>
<comment type="caution">
    <text evidence="2">The sequence shown here is derived from an EMBL/GenBank/DDBJ whole genome shotgun (WGS) entry which is preliminary data.</text>
</comment>
<feature type="compositionally biased region" description="Basic and acidic residues" evidence="1">
    <location>
        <begin position="27"/>
        <end position="43"/>
    </location>
</feature>
<protein>
    <submittedName>
        <fullName evidence="2">Uncharacterized protein</fullName>
    </submittedName>
</protein>
<keyword evidence="3" id="KW-1185">Reference proteome</keyword>
<evidence type="ECO:0000313" key="2">
    <source>
        <dbReference type="EMBL" id="KAL0117824.1"/>
    </source>
</evidence>
<accession>A0AAW2FSV6</accession>
<sequence>MRTRRVLRDSGNNSLINSHRERKKRGAREGGQVERGVREDGRKPRFISFRKGSASPERRNFHCS</sequence>
<dbReference type="Proteomes" id="UP001430953">
    <property type="component" value="Unassembled WGS sequence"/>
</dbReference>
<evidence type="ECO:0000313" key="3">
    <source>
        <dbReference type="Proteomes" id="UP001430953"/>
    </source>
</evidence>
<proteinExistence type="predicted"/>
<name>A0AAW2FSV6_9HYME</name>
<organism evidence="2 3">
    <name type="scientific">Cardiocondyla obscurior</name>
    <dbReference type="NCBI Taxonomy" id="286306"/>
    <lineage>
        <taxon>Eukaryota</taxon>
        <taxon>Metazoa</taxon>
        <taxon>Ecdysozoa</taxon>
        <taxon>Arthropoda</taxon>
        <taxon>Hexapoda</taxon>
        <taxon>Insecta</taxon>
        <taxon>Pterygota</taxon>
        <taxon>Neoptera</taxon>
        <taxon>Endopterygota</taxon>
        <taxon>Hymenoptera</taxon>
        <taxon>Apocrita</taxon>
        <taxon>Aculeata</taxon>
        <taxon>Formicoidea</taxon>
        <taxon>Formicidae</taxon>
        <taxon>Myrmicinae</taxon>
        <taxon>Cardiocondyla</taxon>
    </lineage>
</organism>